<name>D2QCY6_SPILD</name>
<feature type="transmembrane region" description="Helical" evidence="1">
    <location>
        <begin position="94"/>
        <end position="114"/>
    </location>
</feature>
<protein>
    <recommendedName>
        <fullName evidence="4">UbiA prenyltransferase</fullName>
    </recommendedName>
</protein>
<feature type="transmembrane region" description="Helical" evidence="1">
    <location>
        <begin position="152"/>
        <end position="171"/>
    </location>
</feature>
<dbReference type="EMBL" id="CP001769">
    <property type="protein sequence ID" value="ADB40992.1"/>
    <property type="molecule type" value="Genomic_DNA"/>
</dbReference>
<keyword evidence="1" id="KW-0812">Transmembrane</keyword>
<feature type="transmembrane region" description="Helical" evidence="1">
    <location>
        <begin position="227"/>
        <end position="243"/>
    </location>
</feature>
<keyword evidence="3" id="KW-1185">Reference proteome</keyword>
<dbReference type="HOGENOM" id="CLU_1053063_0_0_10"/>
<feature type="transmembrane region" description="Helical" evidence="1">
    <location>
        <begin position="249"/>
        <end position="266"/>
    </location>
</feature>
<feature type="transmembrane region" description="Helical" evidence="1">
    <location>
        <begin position="120"/>
        <end position="140"/>
    </location>
</feature>
<keyword evidence="1" id="KW-1133">Transmembrane helix</keyword>
<dbReference type="AlphaFoldDB" id="D2QCY6"/>
<evidence type="ECO:0000313" key="2">
    <source>
        <dbReference type="EMBL" id="ADB40992.1"/>
    </source>
</evidence>
<gene>
    <name evidence="2" type="ordered locus">Slin_5015</name>
</gene>
<accession>D2QCY6</accession>
<proteinExistence type="predicted"/>
<feature type="transmembrane region" description="Helical" evidence="1">
    <location>
        <begin position="177"/>
        <end position="199"/>
    </location>
</feature>
<feature type="transmembrane region" description="Helical" evidence="1">
    <location>
        <begin position="278"/>
        <end position="296"/>
    </location>
</feature>
<reference evidence="2 3" key="1">
    <citation type="journal article" date="2010" name="Stand. Genomic Sci.">
        <title>Complete genome sequence of Spirosoma linguale type strain (1).</title>
        <authorList>
            <person name="Lail K."/>
            <person name="Sikorski J."/>
            <person name="Saunders E."/>
            <person name="Lapidus A."/>
            <person name="Glavina Del Rio T."/>
            <person name="Copeland A."/>
            <person name="Tice H."/>
            <person name="Cheng J.-F."/>
            <person name="Lucas S."/>
            <person name="Nolan M."/>
            <person name="Bruce D."/>
            <person name="Goodwin L."/>
            <person name="Pitluck S."/>
            <person name="Ivanova N."/>
            <person name="Mavromatis K."/>
            <person name="Ovchinnikova G."/>
            <person name="Pati A."/>
            <person name="Chen A."/>
            <person name="Palaniappan K."/>
            <person name="Land M."/>
            <person name="Hauser L."/>
            <person name="Chang Y.-J."/>
            <person name="Jeffries C.D."/>
            <person name="Chain P."/>
            <person name="Brettin T."/>
            <person name="Detter J.C."/>
            <person name="Schuetze A."/>
            <person name="Rohde M."/>
            <person name="Tindall B.J."/>
            <person name="Goeker M."/>
            <person name="Bristow J."/>
            <person name="Eisen J.A."/>
            <person name="Markowitz V."/>
            <person name="Hugenholtz P."/>
            <person name="Kyrpides N.C."/>
            <person name="Klenk H.-P."/>
            <person name="Chen F."/>
        </authorList>
    </citation>
    <scope>NUCLEOTIDE SEQUENCE [LARGE SCALE GENOMIC DNA]</scope>
    <source>
        <strain evidence="3">ATCC 33905 / DSM 74 / LMG 10896 / Claus 1</strain>
    </source>
</reference>
<dbReference type="Proteomes" id="UP000002028">
    <property type="component" value="Chromosome"/>
</dbReference>
<dbReference type="eggNOG" id="COG0382">
    <property type="taxonomic scope" value="Bacteria"/>
</dbReference>
<feature type="transmembrane region" description="Helical" evidence="1">
    <location>
        <begin position="55"/>
        <end position="74"/>
    </location>
</feature>
<dbReference type="RefSeq" id="WP_012929493.1">
    <property type="nucleotide sequence ID" value="NC_013730.1"/>
</dbReference>
<keyword evidence="1" id="KW-0472">Membrane</keyword>
<evidence type="ECO:0000313" key="3">
    <source>
        <dbReference type="Proteomes" id="UP000002028"/>
    </source>
</evidence>
<evidence type="ECO:0008006" key="4">
    <source>
        <dbReference type="Google" id="ProtNLM"/>
    </source>
</evidence>
<dbReference type="STRING" id="504472.Slin_5015"/>
<evidence type="ECO:0000256" key="1">
    <source>
        <dbReference type="SAM" id="Phobius"/>
    </source>
</evidence>
<feature type="transmembrane region" description="Helical" evidence="1">
    <location>
        <begin position="18"/>
        <end position="40"/>
    </location>
</feature>
<dbReference type="KEGG" id="sli:Slin_5015"/>
<sequence length="299" mass="34621">MITTTAYMLGMIRRIARAFVVILEFLLFSNVYIAICAVVMCQTTARLFGLHVPESLLLFTFLGTLGSYSLHWFLTDSSVDYSRRGRWNHRHKPLLFGLFVSAALAGLWLLSYLTTYLIDLLPVVFLTFMYSAPKINWQLFRMLRRIAVMKSLYLTFVWTYLTVAIPFIMAAPAQRPGWVLMGIWFLNRFLLIYSIALWFDYRDRAVDRQSRWLTLASMLTETQVRRFFYGIILLFGFTLLALYQQGLSGGYIICMGIPMLLLVLLTRRIQTSPSDYVYYLYIDGLLMLSGILLALISSQ</sequence>
<organism evidence="2 3">
    <name type="scientific">Spirosoma linguale (strain ATCC 33905 / DSM 74 / LMG 10896 / Claus 1)</name>
    <dbReference type="NCBI Taxonomy" id="504472"/>
    <lineage>
        <taxon>Bacteria</taxon>
        <taxon>Pseudomonadati</taxon>
        <taxon>Bacteroidota</taxon>
        <taxon>Cytophagia</taxon>
        <taxon>Cytophagales</taxon>
        <taxon>Cytophagaceae</taxon>
        <taxon>Spirosoma</taxon>
    </lineage>
</organism>